<keyword evidence="2" id="KW-1185">Reference proteome</keyword>
<gene>
    <name evidence="1" type="ORF">DFR42_11936</name>
</gene>
<evidence type="ECO:0000313" key="1">
    <source>
        <dbReference type="EMBL" id="PXX36830.1"/>
    </source>
</evidence>
<sequence>MSQPEMKPQFSDTVMRELELDKKFAEHIKKLSETETVSYIDEEGYLVSRTPDGVITRLKDKPCVQS</sequence>
<name>A0A318IQC8_9BURK</name>
<reference evidence="1 2" key="1">
    <citation type="submission" date="2018-05" db="EMBL/GenBank/DDBJ databases">
        <title>Genomic Encyclopedia of Type Strains, Phase IV (KMG-IV): sequencing the most valuable type-strain genomes for metagenomic binning, comparative biology and taxonomic classification.</title>
        <authorList>
            <person name="Goeker M."/>
        </authorList>
    </citation>
    <scope>NUCLEOTIDE SEQUENCE [LARGE SCALE GENOMIC DNA]</scope>
    <source>
        <strain evidence="1 2">DSM 19792</strain>
    </source>
</reference>
<dbReference type="RefSeq" id="WP_110258173.1">
    <property type="nucleotide sequence ID" value="NZ_QJKB01000019.1"/>
</dbReference>
<dbReference type="OrthoDB" id="9945648at2"/>
<accession>A0A318IQC8</accession>
<protein>
    <submittedName>
        <fullName evidence="1">Uncharacterized protein</fullName>
    </submittedName>
</protein>
<dbReference type="Proteomes" id="UP000247792">
    <property type="component" value="Unassembled WGS sequence"/>
</dbReference>
<organism evidence="1 2">
    <name type="scientific">Undibacterium pigrum</name>
    <dbReference type="NCBI Taxonomy" id="401470"/>
    <lineage>
        <taxon>Bacteria</taxon>
        <taxon>Pseudomonadati</taxon>
        <taxon>Pseudomonadota</taxon>
        <taxon>Betaproteobacteria</taxon>
        <taxon>Burkholderiales</taxon>
        <taxon>Oxalobacteraceae</taxon>
        <taxon>Undibacterium</taxon>
    </lineage>
</organism>
<dbReference type="EMBL" id="QJKB01000019">
    <property type="protein sequence ID" value="PXX36830.1"/>
    <property type="molecule type" value="Genomic_DNA"/>
</dbReference>
<evidence type="ECO:0000313" key="2">
    <source>
        <dbReference type="Proteomes" id="UP000247792"/>
    </source>
</evidence>
<comment type="caution">
    <text evidence="1">The sequence shown here is derived from an EMBL/GenBank/DDBJ whole genome shotgun (WGS) entry which is preliminary data.</text>
</comment>
<proteinExistence type="predicted"/>
<dbReference type="AlphaFoldDB" id="A0A318IQC8"/>